<evidence type="ECO:0000313" key="2">
    <source>
        <dbReference type="Proteomes" id="UP000515163"/>
    </source>
</evidence>
<feature type="region of interest" description="Disordered" evidence="1">
    <location>
        <begin position="116"/>
        <end position="136"/>
    </location>
</feature>
<accession>A0A6P8I992</accession>
<protein>
    <submittedName>
        <fullName evidence="3">Uncharacterized protein LOC116297566</fullName>
    </submittedName>
</protein>
<organism evidence="2 3">
    <name type="scientific">Actinia tenebrosa</name>
    <name type="common">Australian red waratah sea anemone</name>
    <dbReference type="NCBI Taxonomy" id="6105"/>
    <lineage>
        <taxon>Eukaryota</taxon>
        <taxon>Metazoa</taxon>
        <taxon>Cnidaria</taxon>
        <taxon>Anthozoa</taxon>
        <taxon>Hexacorallia</taxon>
        <taxon>Actiniaria</taxon>
        <taxon>Actiniidae</taxon>
        <taxon>Actinia</taxon>
    </lineage>
</organism>
<evidence type="ECO:0000313" key="3">
    <source>
        <dbReference type="RefSeq" id="XP_031561677.1"/>
    </source>
</evidence>
<dbReference type="InterPro" id="IPR043460">
    <property type="entry name" value="MEDAG/TEX26"/>
</dbReference>
<evidence type="ECO:0000256" key="1">
    <source>
        <dbReference type="SAM" id="MobiDB-lite"/>
    </source>
</evidence>
<keyword evidence="2" id="KW-1185">Reference proteome</keyword>
<gene>
    <name evidence="3" type="primary">LOC116297566</name>
</gene>
<dbReference type="KEGG" id="aten:116297566"/>
<name>A0A6P8I992_ACTTE</name>
<proteinExistence type="predicted"/>
<dbReference type="PANTHER" id="PTHR33769">
    <property type="entry name" value="TESTIS-EXPRESSED PROTEIN 26 ISOFORM X3"/>
    <property type="match status" value="1"/>
</dbReference>
<dbReference type="PANTHER" id="PTHR33769:SF2">
    <property type="entry name" value="TESTIS-EXPRESSED PROTEIN 26"/>
    <property type="match status" value="1"/>
</dbReference>
<sequence length="374" mass="42367">MTSTMASRRNWPKITNYKEAWSNQKAPDLGDFVVSPGFAYNISRFYPSASELKDKETCLKLMQKLGLPSDPISWYRPVRSSKTYSPRPPSAPATTIRKKMESYSQNPDLFYTTTHKKDFEGDHGSPADKTRPKSAKMFPNRGAILDTTYQYEFCPKRTSKCSPIRAGTATGARRNNPHPTEGFLVWRFPSKLPPEVIDDSKSMEDVCYDQLKSTYQNDFTGIPQGVQIQTVFDGDVSVNIPKPPYTLDSTTRHTYQKPDVRAELKCNLSRYGCNKNKYKPTVGAVPSVTATSPLMHVSGRTQYTDEYYKKALTQLYPGDTIRIKSGPIPALEEFLKYAKPQEKDALIKELTKIAKNDNRETKNPDRFTKYTGPS</sequence>
<reference evidence="3" key="1">
    <citation type="submission" date="2025-08" db="UniProtKB">
        <authorList>
            <consortium name="RefSeq"/>
        </authorList>
    </citation>
    <scope>IDENTIFICATION</scope>
    <source>
        <tissue evidence="3">Tentacle</tissue>
    </source>
</reference>
<feature type="unsure residue" description="I or L" evidence="3">
    <location>
        <position position="59"/>
    </location>
</feature>
<feature type="compositionally biased region" description="Basic and acidic residues" evidence="1">
    <location>
        <begin position="116"/>
        <end position="131"/>
    </location>
</feature>
<dbReference type="AlphaFoldDB" id="A0A6P8I992"/>
<dbReference type="Proteomes" id="UP000515163">
    <property type="component" value="Unplaced"/>
</dbReference>
<dbReference type="GO" id="GO:0005737">
    <property type="term" value="C:cytoplasm"/>
    <property type="evidence" value="ECO:0007669"/>
    <property type="project" value="TreeGrafter"/>
</dbReference>
<dbReference type="RefSeq" id="XP_031561677.1">
    <property type="nucleotide sequence ID" value="XM_031705817.1"/>
</dbReference>
<dbReference type="InParanoid" id="A0A6P8I992"/>
<dbReference type="OrthoDB" id="5984625at2759"/>